<dbReference type="EMBL" id="JAWNGG020000071">
    <property type="protein sequence ID" value="KAK9303892.1"/>
    <property type="molecule type" value="Genomic_DNA"/>
</dbReference>
<dbReference type="Proteomes" id="UP001432146">
    <property type="component" value="Unassembled WGS sequence"/>
</dbReference>
<dbReference type="EMBL" id="JAWNGG020000071">
    <property type="protein sequence ID" value="KAK9303890.1"/>
    <property type="molecule type" value="Genomic_DNA"/>
</dbReference>
<accession>A0AAW1A1X6</accession>
<dbReference type="GO" id="GO:0005576">
    <property type="term" value="C:extracellular region"/>
    <property type="evidence" value="ECO:0007669"/>
    <property type="project" value="UniProtKB-SubCell"/>
</dbReference>
<gene>
    <name evidence="10" type="ORF">QLX08_004607</name>
</gene>
<dbReference type="AlphaFoldDB" id="A0AAW1A1X6"/>
<dbReference type="GO" id="GO:0042742">
    <property type="term" value="P:defense response to bacterium"/>
    <property type="evidence" value="ECO:0007669"/>
    <property type="project" value="UniProtKB-KW"/>
</dbReference>
<evidence type="ECO:0000256" key="6">
    <source>
        <dbReference type="ARBA" id="ARBA00022859"/>
    </source>
</evidence>
<reference evidence="10 11" key="1">
    <citation type="submission" date="2024-05" db="EMBL/GenBank/DDBJ databases">
        <title>The nuclear and mitochondrial genome assemblies of Tetragonisca angustula (Apidae: Meliponini), a tiny yet remarkable pollinator in the Neotropics.</title>
        <authorList>
            <person name="Ferrari R."/>
            <person name="Ricardo P.C."/>
            <person name="Dias F.C."/>
            <person name="Araujo N.S."/>
            <person name="Soares D.O."/>
            <person name="Zhou Q.-S."/>
            <person name="Zhu C.-D."/>
            <person name="Coutinho L."/>
            <person name="Airas M.C."/>
            <person name="Batista T.M."/>
        </authorList>
    </citation>
    <scope>NUCLEOTIDE SEQUENCE [LARGE SCALE GENOMIC DNA]</scope>
    <source>
        <strain evidence="10">ASF017062</strain>
        <tissue evidence="10">Abdomen</tissue>
    </source>
</reference>
<protein>
    <submittedName>
        <fullName evidence="10">Uncharacterized protein</fullName>
    </submittedName>
</protein>
<name>A0AAW1A1X6_9HYME</name>
<dbReference type="InterPro" id="IPR004828">
    <property type="entry name" value="Apidaecin"/>
</dbReference>
<proteinExistence type="inferred from homology"/>
<comment type="subcellular location">
    <subcellularLocation>
        <location evidence="1">Secreted</location>
    </subcellularLocation>
</comment>
<keyword evidence="3" id="KW-0964">Secreted</keyword>
<dbReference type="EMBL" id="JAWNGG020000071">
    <property type="protein sequence ID" value="KAK9303886.1"/>
    <property type="molecule type" value="Genomic_DNA"/>
</dbReference>
<dbReference type="EMBL" id="JAWNGG020000071">
    <property type="protein sequence ID" value="KAK9303887.1"/>
    <property type="molecule type" value="Genomic_DNA"/>
</dbReference>
<evidence type="ECO:0000256" key="9">
    <source>
        <dbReference type="SAM" id="SignalP"/>
    </source>
</evidence>
<sequence length="148" mass="16816">MKTFIFAILVVTSAVATCLDTMVTPSESLRLRREADPKPEPGNRPNIPTYIPPPRPPHPRLRREADPEPEPGNRPIYIPSPRPPHPRLRREADPEPEPGNRPIYIPPPRPPHPRLRREADPEPKYGKQPKSKGCIQRTPQRPVALTNN</sequence>
<evidence type="ECO:0000256" key="4">
    <source>
        <dbReference type="ARBA" id="ARBA00022529"/>
    </source>
</evidence>
<feature type="compositionally biased region" description="Basic and acidic residues" evidence="8">
    <location>
        <begin position="116"/>
        <end position="125"/>
    </location>
</feature>
<keyword evidence="5" id="KW-0399">Innate immunity</keyword>
<comment type="caution">
    <text evidence="10">The sequence shown here is derived from an EMBL/GenBank/DDBJ whole genome shotgun (WGS) entry which is preliminary data.</text>
</comment>
<feature type="signal peptide" evidence="9">
    <location>
        <begin position="1"/>
        <end position="18"/>
    </location>
</feature>
<evidence type="ECO:0000256" key="2">
    <source>
        <dbReference type="ARBA" id="ARBA00009201"/>
    </source>
</evidence>
<evidence type="ECO:0000256" key="1">
    <source>
        <dbReference type="ARBA" id="ARBA00004613"/>
    </source>
</evidence>
<dbReference type="GO" id="GO:0045087">
    <property type="term" value="P:innate immune response"/>
    <property type="evidence" value="ECO:0007669"/>
    <property type="project" value="UniProtKB-KW"/>
</dbReference>
<keyword evidence="11" id="KW-1185">Reference proteome</keyword>
<evidence type="ECO:0000256" key="5">
    <source>
        <dbReference type="ARBA" id="ARBA00022588"/>
    </source>
</evidence>
<keyword evidence="6" id="KW-0391">Immunity</keyword>
<dbReference type="EMBL" id="JAWNGG020000071">
    <property type="protein sequence ID" value="KAK9303888.1"/>
    <property type="molecule type" value="Genomic_DNA"/>
</dbReference>
<organism evidence="10 11">
    <name type="scientific">Tetragonisca angustula</name>
    <dbReference type="NCBI Taxonomy" id="166442"/>
    <lineage>
        <taxon>Eukaryota</taxon>
        <taxon>Metazoa</taxon>
        <taxon>Ecdysozoa</taxon>
        <taxon>Arthropoda</taxon>
        <taxon>Hexapoda</taxon>
        <taxon>Insecta</taxon>
        <taxon>Pterygota</taxon>
        <taxon>Neoptera</taxon>
        <taxon>Endopterygota</taxon>
        <taxon>Hymenoptera</taxon>
        <taxon>Apocrita</taxon>
        <taxon>Aculeata</taxon>
        <taxon>Apoidea</taxon>
        <taxon>Anthophila</taxon>
        <taxon>Apidae</taxon>
        <taxon>Tetragonisca</taxon>
    </lineage>
</organism>
<comment type="similarity">
    <text evidence="2">Belongs to the apidaecin family.</text>
</comment>
<keyword evidence="9" id="KW-0732">Signal</keyword>
<feature type="compositionally biased region" description="Basic and acidic residues" evidence="8">
    <location>
        <begin position="29"/>
        <end position="41"/>
    </location>
</feature>
<evidence type="ECO:0000256" key="7">
    <source>
        <dbReference type="ARBA" id="ARBA00023022"/>
    </source>
</evidence>
<evidence type="ECO:0000313" key="11">
    <source>
        <dbReference type="Proteomes" id="UP001432146"/>
    </source>
</evidence>
<feature type="region of interest" description="Disordered" evidence="8">
    <location>
        <begin position="28"/>
        <end position="148"/>
    </location>
</feature>
<evidence type="ECO:0000313" key="10">
    <source>
        <dbReference type="EMBL" id="KAK9303888.1"/>
    </source>
</evidence>
<dbReference type="Pfam" id="PF00807">
    <property type="entry name" value="Apidaecin"/>
    <property type="match status" value="1"/>
</dbReference>
<evidence type="ECO:0000256" key="3">
    <source>
        <dbReference type="ARBA" id="ARBA00022525"/>
    </source>
</evidence>
<dbReference type="EMBL" id="JAWNGG020000071">
    <property type="protein sequence ID" value="KAK9303885.1"/>
    <property type="molecule type" value="Genomic_DNA"/>
</dbReference>
<keyword evidence="7" id="KW-0044">Antibiotic</keyword>
<keyword evidence="4" id="KW-0929">Antimicrobial</keyword>
<evidence type="ECO:0000256" key="8">
    <source>
        <dbReference type="SAM" id="MobiDB-lite"/>
    </source>
</evidence>
<feature type="chain" id="PRO_5044717568" evidence="9">
    <location>
        <begin position="19"/>
        <end position="148"/>
    </location>
</feature>